<dbReference type="PANTHER" id="PTHR11963:SF23">
    <property type="entry name" value="CYTOSOL AMINOPEPTIDASE"/>
    <property type="match status" value="1"/>
</dbReference>
<gene>
    <name evidence="7" type="ORF">TH63_05535</name>
</gene>
<dbReference type="Gene3D" id="3.40.630.10">
    <property type="entry name" value="Zn peptidases"/>
    <property type="match status" value="1"/>
</dbReference>
<dbReference type="KEGG" id="ruf:TH63_05535"/>
<dbReference type="Pfam" id="PF02789">
    <property type="entry name" value="Peptidase_M17_N"/>
    <property type="match status" value="1"/>
</dbReference>
<dbReference type="RefSeq" id="WP_048920072.1">
    <property type="nucleotide sequence ID" value="NZ_CP010777.1"/>
</dbReference>
<protein>
    <submittedName>
        <fullName evidence="7">Peptidase M17</fullName>
    </submittedName>
</protein>
<dbReference type="GO" id="GO:0005737">
    <property type="term" value="C:cytoplasm"/>
    <property type="evidence" value="ECO:0007669"/>
    <property type="project" value="InterPro"/>
</dbReference>
<dbReference type="Proteomes" id="UP000036458">
    <property type="component" value="Chromosome"/>
</dbReference>
<dbReference type="InterPro" id="IPR000819">
    <property type="entry name" value="Peptidase_M17_C"/>
</dbReference>
<keyword evidence="5" id="KW-0464">Manganese</keyword>
<evidence type="ECO:0000313" key="8">
    <source>
        <dbReference type="Proteomes" id="UP000036458"/>
    </source>
</evidence>
<evidence type="ECO:0000256" key="3">
    <source>
        <dbReference type="ARBA" id="ARBA00022670"/>
    </source>
</evidence>
<accession>A0A0H4VMW8</accession>
<dbReference type="PATRIC" id="fig|1379910.4.peg.1209"/>
<dbReference type="InterPro" id="IPR011356">
    <property type="entry name" value="Leucine_aapep/pepB"/>
</dbReference>
<dbReference type="PROSITE" id="PS00631">
    <property type="entry name" value="CYTOSOL_AP"/>
    <property type="match status" value="1"/>
</dbReference>
<dbReference type="AlphaFoldDB" id="A0A0H4VMW8"/>
<sequence>MRTELTYAATLPANTSTAVLVAGREQIPGELFSLEEQEYITRQLDLKSTLVTINKFTHQLYVVATEPQRKETQTQEALRKAGNALHQRLAADKVDHVVLLDGADGESALYVAEGLILTNYSFQRYKTEKATPPGLKTVSITGAGISQTQVTELGNLLDAVCHTRDLINTPHNMQTAVMLSEQLGELLEGTGVKLEVLDLVQIQSLKMGGLLAVNQASDEAPTFNILEWKPEKPANSQPVVLVGKGVVYDTGGLSIKPTPNSMDFMKSDMSGAAAVAGTLYALAKNNIPLHVIGLIPATDNLISGKGFAPGDVITMHSGHTVEVLNTDAEGRLILADALHFAKRYNPALVIDIATLTGAAARAIGREGIAMMGTADDMLKTDLKLAGELAHERLVEFPLWDEYQEHLKSEIADLKNIGGAEAGAISAGKFLEFFTNYPWMHLDIAGTAYLLSPDSYRGKHATGSSVRLLYHFLSSQATA</sequence>
<dbReference type="SUPFAM" id="SSF53187">
    <property type="entry name" value="Zn-dependent exopeptidases"/>
    <property type="match status" value="1"/>
</dbReference>
<dbReference type="InterPro" id="IPR043472">
    <property type="entry name" value="Macro_dom-like"/>
</dbReference>
<dbReference type="GO" id="GO:0030145">
    <property type="term" value="F:manganese ion binding"/>
    <property type="evidence" value="ECO:0007669"/>
    <property type="project" value="InterPro"/>
</dbReference>
<dbReference type="GO" id="GO:0070006">
    <property type="term" value="F:metalloaminopeptidase activity"/>
    <property type="evidence" value="ECO:0007669"/>
    <property type="project" value="InterPro"/>
</dbReference>
<dbReference type="GO" id="GO:0006508">
    <property type="term" value="P:proteolysis"/>
    <property type="evidence" value="ECO:0007669"/>
    <property type="project" value="UniProtKB-KW"/>
</dbReference>
<dbReference type="Pfam" id="PF00883">
    <property type="entry name" value="Peptidase_M17"/>
    <property type="match status" value="1"/>
</dbReference>
<organism evidence="7 8">
    <name type="scientific">Rufibacter radiotolerans</name>
    <dbReference type="NCBI Taxonomy" id="1379910"/>
    <lineage>
        <taxon>Bacteria</taxon>
        <taxon>Pseudomonadati</taxon>
        <taxon>Bacteroidota</taxon>
        <taxon>Cytophagia</taxon>
        <taxon>Cytophagales</taxon>
        <taxon>Hymenobacteraceae</taxon>
        <taxon>Rufibacter</taxon>
    </lineage>
</organism>
<comment type="similarity">
    <text evidence="1">Belongs to the peptidase M17 family.</text>
</comment>
<dbReference type="InterPro" id="IPR008283">
    <property type="entry name" value="Peptidase_M17_N"/>
</dbReference>
<evidence type="ECO:0000256" key="2">
    <source>
        <dbReference type="ARBA" id="ARBA00022438"/>
    </source>
</evidence>
<dbReference type="SUPFAM" id="SSF52949">
    <property type="entry name" value="Macro domain-like"/>
    <property type="match status" value="1"/>
</dbReference>
<evidence type="ECO:0000256" key="4">
    <source>
        <dbReference type="ARBA" id="ARBA00022801"/>
    </source>
</evidence>
<dbReference type="OrthoDB" id="9809354at2"/>
<dbReference type="EMBL" id="CP010777">
    <property type="protein sequence ID" value="AKQ45217.1"/>
    <property type="molecule type" value="Genomic_DNA"/>
</dbReference>
<evidence type="ECO:0000259" key="6">
    <source>
        <dbReference type="PROSITE" id="PS00631"/>
    </source>
</evidence>
<dbReference type="STRING" id="1379910.TH63_05535"/>
<keyword evidence="2" id="KW-0031">Aminopeptidase</keyword>
<evidence type="ECO:0000256" key="1">
    <source>
        <dbReference type="ARBA" id="ARBA00009528"/>
    </source>
</evidence>
<feature type="domain" description="Cytosol aminopeptidase" evidence="6">
    <location>
        <begin position="325"/>
        <end position="332"/>
    </location>
</feature>
<proteinExistence type="inferred from homology"/>
<keyword evidence="3" id="KW-0645">Protease</keyword>
<evidence type="ECO:0000313" key="7">
    <source>
        <dbReference type="EMBL" id="AKQ45217.1"/>
    </source>
</evidence>
<dbReference type="PANTHER" id="PTHR11963">
    <property type="entry name" value="LEUCINE AMINOPEPTIDASE-RELATED"/>
    <property type="match status" value="1"/>
</dbReference>
<evidence type="ECO:0000256" key="5">
    <source>
        <dbReference type="ARBA" id="ARBA00023211"/>
    </source>
</evidence>
<dbReference type="CDD" id="cd00433">
    <property type="entry name" value="Peptidase_M17"/>
    <property type="match status" value="1"/>
</dbReference>
<name>A0A0H4VMW8_9BACT</name>
<keyword evidence="8" id="KW-1185">Reference proteome</keyword>
<reference evidence="7 8" key="1">
    <citation type="submission" date="2015-01" db="EMBL/GenBank/DDBJ databases">
        <title>Rufibacter sp./DG31D/ whole genome sequencing.</title>
        <authorList>
            <person name="Kim M.K."/>
            <person name="Srinivasan S."/>
            <person name="Lee J.-J."/>
        </authorList>
    </citation>
    <scope>NUCLEOTIDE SEQUENCE [LARGE SCALE GENOMIC DNA]</scope>
    <source>
        <strain evidence="7 8">DG31D</strain>
    </source>
</reference>
<keyword evidence="4" id="KW-0378">Hydrolase</keyword>
<dbReference type="Gene3D" id="3.40.220.10">
    <property type="entry name" value="Leucine Aminopeptidase, subunit E, domain 1"/>
    <property type="match status" value="1"/>
</dbReference>
<dbReference type="PRINTS" id="PR00481">
    <property type="entry name" value="LAMNOPPTDASE"/>
</dbReference>